<dbReference type="RefSeq" id="XP_022667104.1">
    <property type="nucleotide sequence ID" value="XM_022811369.1"/>
</dbReference>
<accession>A0A7M7KK21</accession>
<name>A0A7M7KK21_VARDE</name>
<evidence type="ECO:0000256" key="1">
    <source>
        <dbReference type="SAM" id="Phobius"/>
    </source>
</evidence>
<keyword evidence="1" id="KW-0472">Membrane</keyword>
<organism evidence="2 3">
    <name type="scientific">Varroa destructor</name>
    <name type="common">Honeybee mite</name>
    <dbReference type="NCBI Taxonomy" id="109461"/>
    <lineage>
        <taxon>Eukaryota</taxon>
        <taxon>Metazoa</taxon>
        <taxon>Ecdysozoa</taxon>
        <taxon>Arthropoda</taxon>
        <taxon>Chelicerata</taxon>
        <taxon>Arachnida</taxon>
        <taxon>Acari</taxon>
        <taxon>Parasitiformes</taxon>
        <taxon>Mesostigmata</taxon>
        <taxon>Gamasina</taxon>
        <taxon>Dermanyssoidea</taxon>
        <taxon>Varroidae</taxon>
        <taxon>Varroa</taxon>
    </lineage>
</organism>
<proteinExistence type="predicted"/>
<dbReference type="KEGG" id="vde:111252840"/>
<sequence length="288" mass="31665">MEGKAKTCGAVPTHHQRRNISAIKLSSGKFVKRNFSMMFPWTFLEDDSDMLADLVLFYPRASPLSAPPHPPPPPPPGRFDCTVVLNGECETTPDLSSGLTTILLTAGQGRTPNLPLVTVGSALLFSIVCVTIFFTCRHHKRKMDFLAYKPGPQLSHVVLGPTAKRPNDGTLLGLSRSDPNESSLPDMYAGDGYGGTLPLQKAPLTPALVLLEAPRQGSKEHFNPIYEELDQHGADENVQYSSMVERSHLEGNIMKPVAELRSRSYQFVTSRQPGSENIYASIEDQRFC</sequence>
<dbReference type="GeneID" id="111252840"/>
<evidence type="ECO:0000313" key="3">
    <source>
        <dbReference type="Proteomes" id="UP000594260"/>
    </source>
</evidence>
<feature type="transmembrane region" description="Helical" evidence="1">
    <location>
        <begin position="114"/>
        <end position="136"/>
    </location>
</feature>
<keyword evidence="1" id="KW-1133">Transmembrane helix</keyword>
<dbReference type="AlphaFoldDB" id="A0A7M7KK21"/>
<reference evidence="2" key="1">
    <citation type="submission" date="2021-01" db="UniProtKB">
        <authorList>
            <consortium name="EnsemblMetazoa"/>
        </authorList>
    </citation>
    <scope>IDENTIFICATION</scope>
</reference>
<dbReference type="InParanoid" id="A0A7M7KK21"/>
<dbReference type="EnsemblMetazoa" id="XM_022811369">
    <property type="protein sequence ID" value="XP_022667104"/>
    <property type="gene ID" value="LOC111252840"/>
</dbReference>
<keyword evidence="3" id="KW-1185">Reference proteome</keyword>
<keyword evidence="1" id="KW-0812">Transmembrane</keyword>
<dbReference type="Proteomes" id="UP000594260">
    <property type="component" value="Unplaced"/>
</dbReference>
<protein>
    <submittedName>
        <fullName evidence="2">Uncharacterized protein</fullName>
    </submittedName>
</protein>
<evidence type="ECO:0000313" key="2">
    <source>
        <dbReference type="EnsemblMetazoa" id="XP_022667104"/>
    </source>
</evidence>
<dbReference type="OrthoDB" id="10372924at2759"/>